<protein>
    <submittedName>
        <fullName evidence="2">N-acetylneuraminate synthase</fullName>
        <ecNumber evidence="2">2.5.1.56</ecNumber>
    </submittedName>
</protein>
<dbReference type="SMART" id="SM00858">
    <property type="entry name" value="SAF"/>
    <property type="match status" value="1"/>
</dbReference>
<evidence type="ECO:0000259" key="1">
    <source>
        <dbReference type="PROSITE" id="PS50844"/>
    </source>
</evidence>
<dbReference type="Pfam" id="PF08666">
    <property type="entry name" value="SAF"/>
    <property type="match status" value="1"/>
</dbReference>
<reference evidence="2 3" key="1">
    <citation type="journal article" date="2014" name="Genome Announc.">
        <title>Draft genome sequences of eight enterohepatic helicobacter species isolated from both laboratory and wild rodents.</title>
        <authorList>
            <person name="Sheh A."/>
            <person name="Shen Z."/>
            <person name="Fox J.G."/>
        </authorList>
    </citation>
    <scope>NUCLEOTIDE SEQUENCE [LARGE SCALE GENOMIC DNA]</scope>
    <source>
        <strain evidence="2 3">MIT 96-1001</strain>
    </source>
</reference>
<proteinExistence type="predicted"/>
<keyword evidence="2" id="KW-0808">Transferase</keyword>
<dbReference type="PANTHER" id="PTHR42966">
    <property type="entry name" value="N-ACETYLNEURAMINATE SYNTHASE"/>
    <property type="match status" value="1"/>
</dbReference>
<feature type="domain" description="AFP-like" evidence="1">
    <location>
        <begin position="282"/>
        <end position="334"/>
    </location>
</feature>
<dbReference type="SUPFAM" id="SSF51269">
    <property type="entry name" value="AFP III-like domain"/>
    <property type="match status" value="1"/>
</dbReference>
<dbReference type="InterPro" id="IPR036732">
    <property type="entry name" value="AFP_Neu5c_C_sf"/>
</dbReference>
<dbReference type="Gene3D" id="3.90.1210.10">
    <property type="entry name" value="Antifreeze-like/N-acetylneuraminic acid synthase C-terminal domain"/>
    <property type="match status" value="1"/>
</dbReference>
<name>A0A4U8T5N8_9HELI</name>
<dbReference type="Gene3D" id="3.20.20.70">
    <property type="entry name" value="Aldolase class I"/>
    <property type="match status" value="1"/>
</dbReference>
<sequence length="334" mass="36726">MSKVLIIAEAGVNHNGDIDIAKKLVDVAAESGADIVKFQTFKSENCVSKNAQKAEYQLQTTNKQESQLDMIKKLELDLETHNILISYCKQKNIKFLSTPFDLESVDLLHNLGLEIFKIPSGEITNLPYLRKIGKYNKQVILSTGMANLGEIESAIAVLVDSGTKRENITLLQCNTEYPTPFADVNLKAMKSLKKAFRLPVGYSDHTPGIAIPLAAVGMGAKVIEKHFTLDKNMEGPDHKASLEPCELKAMVQGIREIELALGDGIKQTSASEAKNKPIARKSIVANCAIKKGEILSESNLYTKRPAGGISPMEWDKVIGTKAIRDFEPDEMIEL</sequence>
<accession>A0A4U8T5N8</accession>
<comment type="caution">
    <text evidence="2">The sequence shown here is derived from an EMBL/GenBank/DDBJ whole genome shotgun (WGS) entry which is preliminary data.</text>
</comment>
<dbReference type="GO" id="GO:0016051">
    <property type="term" value="P:carbohydrate biosynthetic process"/>
    <property type="evidence" value="ECO:0007669"/>
    <property type="project" value="InterPro"/>
</dbReference>
<dbReference type="SUPFAM" id="SSF51569">
    <property type="entry name" value="Aldolase"/>
    <property type="match status" value="1"/>
</dbReference>
<evidence type="ECO:0000313" key="3">
    <source>
        <dbReference type="Proteomes" id="UP000029921"/>
    </source>
</evidence>
<dbReference type="RefSeq" id="WP_034587375.1">
    <property type="nucleotide sequence ID" value="NZ_JRPE02000001.1"/>
</dbReference>
<dbReference type="EC" id="2.5.1.56" evidence="2"/>
<dbReference type="InterPro" id="IPR013785">
    <property type="entry name" value="Aldolase_TIM"/>
</dbReference>
<dbReference type="InterPro" id="IPR020007">
    <property type="entry name" value="NeuB/NeuA"/>
</dbReference>
<dbReference type="InterPro" id="IPR013974">
    <property type="entry name" value="SAF"/>
</dbReference>
<dbReference type="PANTHER" id="PTHR42966:SF1">
    <property type="entry name" value="SIALIC ACID SYNTHASE"/>
    <property type="match status" value="1"/>
</dbReference>
<dbReference type="NCBIfam" id="TIGR03569">
    <property type="entry name" value="NeuB_NnaB"/>
    <property type="match status" value="1"/>
</dbReference>
<gene>
    <name evidence="2" type="primary">neuB</name>
    <name evidence="2" type="ORF">LS74_001050</name>
</gene>
<organism evidence="2 3">
    <name type="scientific">Helicobacter magdeburgensis</name>
    <dbReference type="NCBI Taxonomy" id="471858"/>
    <lineage>
        <taxon>Bacteria</taxon>
        <taxon>Pseudomonadati</taxon>
        <taxon>Campylobacterota</taxon>
        <taxon>Epsilonproteobacteria</taxon>
        <taxon>Campylobacterales</taxon>
        <taxon>Helicobacteraceae</taxon>
        <taxon>Helicobacter</taxon>
    </lineage>
</organism>
<dbReference type="CDD" id="cd11615">
    <property type="entry name" value="SAF_NeuB_like"/>
    <property type="match status" value="1"/>
</dbReference>
<keyword evidence="3" id="KW-1185">Reference proteome</keyword>
<dbReference type="Proteomes" id="UP000029921">
    <property type="component" value="Unassembled WGS sequence"/>
</dbReference>
<evidence type="ECO:0000313" key="2">
    <source>
        <dbReference type="EMBL" id="TLD93957.1"/>
    </source>
</evidence>
<dbReference type="GO" id="GO:0047444">
    <property type="term" value="F:N-acylneuraminate-9-phosphate synthase activity"/>
    <property type="evidence" value="ECO:0007669"/>
    <property type="project" value="TreeGrafter"/>
</dbReference>
<dbReference type="InterPro" id="IPR013132">
    <property type="entry name" value="PseI/NeuA/B-like_N"/>
</dbReference>
<dbReference type="AlphaFoldDB" id="A0A4U8T5N8"/>
<dbReference type="InterPro" id="IPR057736">
    <property type="entry name" value="SAF_PseI/NeuA/NeuB"/>
</dbReference>
<dbReference type="EMBL" id="JRPE02000001">
    <property type="protein sequence ID" value="TLD93957.1"/>
    <property type="molecule type" value="Genomic_DNA"/>
</dbReference>
<dbReference type="Pfam" id="PF03102">
    <property type="entry name" value="NeuB"/>
    <property type="match status" value="1"/>
</dbReference>
<dbReference type="GO" id="GO:0050462">
    <property type="term" value="F:N-acetylneuraminate synthase activity"/>
    <property type="evidence" value="ECO:0007669"/>
    <property type="project" value="UniProtKB-EC"/>
</dbReference>
<dbReference type="InterPro" id="IPR051690">
    <property type="entry name" value="PseI-like"/>
</dbReference>
<dbReference type="InterPro" id="IPR006190">
    <property type="entry name" value="SAF_AFP_Neu5Ac"/>
</dbReference>
<dbReference type="PROSITE" id="PS50844">
    <property type="entry name" value="AFP_LIKE"/>
    <property type="match status" value="1"/>
</dbReference>